<dbReference type="RefSeq" id="XP_033534545.1">
    <property type="nucleotide sequence ID" value="XM_033675263.1"/>
</dbReference>
<proteinExistence type="predicted"/>
<dbReference type="GeneID" id="54415833"/>
<reference evidence="3" key="2">
    <citation type="submission" date="2020-04" db="EMBL/GenBank/DDBJ databases">
        <authorList>
            <consortium name="NCBI Genome Project"/>
        </authorList>
    </citation>
    <scope>NUCLEOTIDE SEQUENCE</scope>
    <source>
        <strain evidence="3">CBS 781.70</strain>
    </source>
</reference>
<reference evidence="3" key="3">
    <citation type="submission" date="2025-04" db="UniProtKB">
        <authorList>
            <consortium name="RefSeq"/>
        </authorList>
    </citation>
    <scope>IDENTIFICATION</scope>
    <source>
        <strain evidence="3">CBS 781.70</strain>
    </source>
</reference>
<accession>A0A6G1G4C1</accession>
<dbReference type="AlphaFoldDB" id="A0A6G1G4C1"/>
<keyword evidence="2" id="KW-1185">Reference proteome</keyword>
<protein>
    <submittedName>
        <fullName evidence="1 3">Uncharacterized protein</fullName>
    </submittedName>
</protein>
<organism evidence="1">
    <name type="scientific">Eremomyces bilateralis CBS 781.70</name>
    <dbReference type="NCBI Taxonomy" id="1392243"/>
    <lineage>
        <taxon>Eukaryota</taxon>
        <taxon>Fungi</taxon>
        <taxon>Dikarya</taxon>
        <taxon>Ascomycota</taxon>
        <taxon>Pezizomycotina</taxon>
        <taxon>Dothideomycetes</taxon>
        <taxon>Dothideomycetes incertae sedis</taxon>
        <taxon>Eremomycetales</taxon>
        <taxon>Eremomycetaceae</taxon>
        <taxon>Eremomyces</taxon>
    </lineage>
</organism>
<evidence type="ECO:0000313" key="2">
    <source>
        <dbReference type="Proteomes" id="UP000504638"/>
    </source>
</evidence>
<dbReference type="EMBL" id="ML975156">
    <property type="protein sequence ID" value="KAF1812914.1"/>
    <property type="molecule type" value="Genomic_DNA"/>
</dbReference>
<evidence type="ECO:0000313" key="1">
    <source>
        <dbReference type="EMBL" id="KAF1812914.1"/>
    </source>
</evidence>
<dbReference type="Proteomes" id="UP000504638">
    <property type="component" value="Unplaced"/>
</dbReference>
<evidence type="ECO:0000313" key="3">
    <source>
        <dbReference type="RefSeq" id="XP_033534545.1"/>
    </source>
</evidence>
<name>A0A6G1G4C1_9PEZI</name>
<reference evidence="1 3" key="1">
    <citation type="submission" date="2020-01" db="EMBL/GenBank/DDBJ databases">
        <authorList>
            <consortium name="DOE Joint Genome Institute"/>
            <person name="Haridas S."/>
            <person name="Albert R."/>
            <person name="Binder M."/>
            <person name="Bloem J."/>
            <person name="Labutti K."/>
            <person name="Salamov A."/>
            <person name="Andreopoulos B."/>
            <person name="Baker S.E."/>
            <person name="Barry K."/>
            <person name="Bills G."/>
            <person name="Bluhm B.H."/>
            <person name="Cannon C."/>
            <person name="Castanera R."/>
            <person name="Culley D.E."/>
            <person name="Daum C."/>
            <person name="Ezra D."/>
            <person name="Gonzalez J.B."/>
            <person name="Henrissat B."/>
            <person name="Kuo A."/>
            <person name="Liang C."/>
            <person name="Lipzen A."/>
            <person name="Lutzoni F."/>
            <person name="Magnuson J."/>
            <person name="Mondo S."/>
            <person name="Nolan M."/>
            <person name="Ohm R."/>
            <person name="Pangilinan J."/>
            <person name="Park H.-J."/>
            <person name="Ramirez L."/>
            <person name="Alfaro M."/>
            <person name="Sun H."/>
            <person name="Tritt A."/>
            <person name="Yoshinaga Y."/>
            <person name="Zwiers L.-H."/>
            <person name="Turgeon B.G."/>
            <person name="Goodwin S.B."/>
            <person name="Spatafora J.W."/>
            <person name="Crous P.W."/>
            <person name="Grigoriev I.V."/>
        </authorList>
    </citation>
    <scope>NUCLEOTIDE SEQUENCE</scope>
    <source>
        <strain evidence="1 3">CBS 781.70</strain>
    </source>
</reference>
<gene>
    <name evidence="1 3" type="ORF">P152DRAFT_330721</name>
</gene>
<sequence>MEGGNRKMQHFFGAAPGCTMHDEGNPCMTDVCEWPIIHQSIPLNHHSINPPSSVHVSLVSAFCLQLLLRISLFPQEPRINNQGPLSEQTKNSLTKLPQTSYHHRLISSIRLLPLAGDTKHSSIGKVDIVDEATAEKRGNRKEEPEQEGPVSCVLQLLAIRESELKRRTKSTSLPSLLFIIPHLVSTTWCLPVRCGIVPRFGSSLVDTLHHHSHSSNATIAQFPFSHSCVSKEPRGFVPCLSLNYLLLSVIPFRQRYHSRNLPSRLLSTTYVVSCNKLSQQGINSRI</sequence>